<evidence type="ECO:0000256" key="5">
    <source>
        <dbReference type="ARBA" id="ARBA00023239"/>
    </source>
</evidence>
<dbReference type="InterPro" id="IPR036633">
    <property type="entry name" value="Prn/Lys/Arg_de-COase_C_sf"/>
</dbReference>
<feature type="domain" description="Orn/Lys/Arg decarboxylases family 1 pyridoxal-P attachment site" evidence="7">
    <location>
        <begin position="12"/>
        <end position="308"/>
    </location>
</feature>
<protein>
    <recommendedName>
        <fullName evidence="11">Arginine/lysine/ornithine decarboxylase</fullName>
    </recommendedName>
</protein>
<organism evidence="9 10">
    <name type="scientific">Paenibacillus athensensis</name>
    <dbReference type="NCBI Taxonomy" id="1967502"/>
    <lineage>
        <taxon>Bacteria</taxon>
        <taxon>Bacillati</taxon>
        <taxon>Bacillota</taxon>
        <taxon>Bacilli</taxon>
        <taxon>Bacillales</taxon>
        <taxon>Paenibacillaceae</taxon>
        <taxon>Paenibacillus</taxon>
    </lineage>
</organism>
<gene>
    <name evidence="9" type="ORF">B5M42_19585</name>
</gene>
<dbReference type="Gene3D" id="3.40.640.10">
    <property type="entry name" value="Type I PLP-dependent aspartate aminotransferase-like (Major domain)"/>
    <property type="match status" value="1"/>
</dbReference>
<evidence type="ECO:0000259" key="7">
    <source>
        <dbReference type="Pfam" id="PF01276"/>
    </source>
</evidence>
<evidence type="ECO:0000256" key="4">
    <source>
        <dbReference type="ARBA" id="ARBA00022898"/>
    </source>
</evidence>
<reference evidence="9 10" key="1">
    <citation type="submission" date="2017-03" db="EMBL/GenBank/DDBJ databases">
        <title>Isolation of Levoglucosan Utilizing Bacteria.</title>
        <authorList>
            <person name="Arya A.S."/>
        </authorList>
    </citation>
    <scope>NUCLEOTIDE SEQUENCE [LARGE SCALE GENOMIC DNA]</scope>
    <source>
        <strain evidence="9 10">MEC069</strain>
    </source>
</reference>
<accession>A0A4Y8PUN2</accession>
<evidence type="ECO:0000256" key="2">
    <source>
        <dbReference type="ARBA" id="ARBA00010671"/>
    </source>
</evidence>
<evidence type="ECO:0000259" key="8">
    <source>
        <dbReference type="Pfam" id="PF03711"/>
    </source>
</evidence>
<feature type="compositionally biased region" description="Low complexity" evidence="6">
    <location>
        <begin position="501"/>
        <end position="523"/>
    </location>
</feature>
<dbReference type="PANTHER" id="PTHR43277:SF3">
    <property type="entry name" value="DECARBOXYLASE, PUTATIVE-RELATED"/>
    <property type="match status" value="1"/>
</dbReference>
<keyword evidence="10" id="KW-1185">Reference proteome</keyword>
<dbReference type="InterPro" id="IPR015424">
    <property type="entry name" value="PyrdxlP-dep_Trfase"/>
</dbReference>
<evidence type="ECO:0000313" key="10">
    <source>
        <dbReference type="Proteomes" id="UP000298246"/>
    </source>
</evidence>
<name>A0A4Y8PUN2_9BACL</name>
<dbReference type="PANTHER" id="PTHR43277">
    <property type="entry name" value="ARGININE DECARBOXYLASE"/>
    <property type="match status" value="1"/>
</dbReference>
<comment type="caution">
    <text evidence="9">The sequence shown here is derived from an EMBL/GenBank/DDBJ whole genome shotgun (WGS) entry which is preliminary data.</text>
</comment>
<feature type="region of interest" description="Disordered" evidence="6">
    <location>
        <begin position="488"/>
        <end position="533"/>
    </location>
</feature>
<dbReference type="Proteomes" id="UP000298246">
    <property type="component" value="Unassembled WGS sequence"/>
</dbReference>
<evidence type="ECO:0000256" key="3">
    <source>
        <dbReference type="ARBA" id="ARBA00022793"/>
    </source>
</evidence>
<keyword evidence="4" id="KW-0663">Pyridoxal phosphate</keyword>
<sequence length="615" mass="64382">MSKQQLDPRRAPLVEALLAHRRAQTASFHVPGHKSGQSLDAGAAPVLAEVMSIDFTELSGLDDLHHAEGVIREAQELAAACFGADETFFLIGGSTAGNLAMITTVCRPGDVLIVQRNAHKSVIHGLMLAGARAVFVQPELDEAHGIAGGVSVASMAQALAAYPEARALFVTSPTYYGAGADLQALAELAHNAGKLLLVDEAHGAHCGFHELLPPSALACGADAVVQSTHKMLTAMTMAAMLHVQGDRIDRDLLRQRLTMLQSSSPSYPLLASLDAARRQLHTGGRGWVDAGLQAAQELRVRLAEQPRFAEAAPPRGAAGFHTVDPFKVTVYDAAGVLTGPALREQLEARGCHAELADPRHVLLVFSPASRLADAERLYAALCDIAANADTPEAARRIRQSGPAGAKPAAVEVPQPSSAASLAAGCGSGAADQQTPPHPEEPARLETKRQLHERLPEAVGCGSASEIGPKTDQQTPPLPVALTLLEPDQQAERSPVAVGRDSQANTAEARAAARAASLTSHAASQPGPQPRAAELPPPVAFALPQAERTAAVPLAEAVGCRSAELVTPYPPGVPHWYPGEIITAETAEALRRMAELGIALHGTEFAKTGKLKIFLP</sequence>
<keyword evidence="5" id="KW-0456">Lyase</keyword>
<feature type="domain" description="Orn/Lys/Arg decarboxylase C-terminal" evidence="8">
    <location>
        <begin position="531"/>
        <end position="590"/>
    </location>
</feature>
<dbReference type="InterPro" id="IPR052357">
    <property type="entry name" value="Orn_Lys_Arg_decarboxylase-I"/>
</dbReference>
<feature type="compositionally biased region" description="Low complexity" evidence="6">
    <location>
        <begin position="416"/>
        <end position="430"/>
    </location>
</feature>
<comment type="cofactor">
    <cofactor evidence="1">
        <name>pyridoxal 5'-phosphate</name>
        <dbReference type="ChEBI" id="CHEBI:597326"/>
    </cofactor>
</comment>
<dbReference type="AlphaFoldDB" id="A0A4Y8PUN2"/>
<dbReference type="EMBL" id="MYFO01000032">
    <property type="protein sequence ID" value="TFE84711.1"/>
    <property type="molecule type" value="Genomic_DNA"/>
</dbReference>
<feature type="compositionally biased region" description="Basic and acidic residues" evidence="6">
    <location>
        <begin position="437"/>
        <end position="446"/>
    </location>
</feature>
<evidence type="ECO:0000256" key="1">
    <source>
        <dbReference type="ARBA" id="ARBA00001933"/>
    </source>
</evidence>
<dbReference type="SUPFAM" id="SSF53383">
    <property type="entry name" value="PLP-dependent transferases"/>
    <property type="match status" value="1"/>
</dbReference>
<comment type="similarity">
    <text evidence="2">Belongs to the Orn/Lys/Arg decarboxylase class-I family.</text>
</comment>
<proteinExistence type="inferred from homology"/>
<dbReference type="SUPFAM" id="SSF55904">
    <property type="entry name" value="Ornithine decarboxylase C-terminal domain"/>
    <property type="match status" value="1"/>
</dbReference>
<dbReference type="InterPro" id="IPR015421">
    <property type="entry name" value="PyrdxlP-dep_Trfase_major"/>
</dbReference>
<evidence type="ECO:0008006" key="11">
    <source>
        <dbReference type="Google" id="ProtNLM"/>
    </source>
</evidence>
<dbReference type="InterPro" id="IPR000310">
    <property type="entry name" value="Orn/Lys/Arg_deCO2ase_major_dom"/>
</dbReference>
<keyword evidence="3" id="KW-0210">Decarboxylase</keyword>
<dbReference type="Gene3D" id="3.90.105.10">
    <property type="entry name" value="Molybdopterin biosynthesis moea protein, domain 2"/>
    <property type="match status" value="1"/>
</dbReference>
<dbReference type="InterPro" id="IPR008286">
    <property type="entry name" value="Prn/Lys/Arg_de-COase_C"/>
</dbReference>
<dbReference type="Pfam" id="PF03711">
    <property type="entry name" value="OKR_DC_1_C"/>
    <property type="match status" value="1"/>
</dbReference>
<dbReference type="Pfam" id="PF01276">
    <property type="entry name" value="OKR_DC_1"/>
    <property type="match status" value="1"/>
</dbReference>
<dbReference type="RefSeq" id="WP_230633168.1">
    <property type="nucleotide sequence ID" value="NZ_MYFO02000021.1"/>
</dbReference>
<feature type="region of interest" description="Disordered" evidence="6">
    <location>
        <begin position="393"/>
        <end position="446"/>
    </location>
</feature>
<dbReference type="GO" id="GO:0016831">
    <property type="term" value="F:carboxy-lyase activity"/>
    <property type="evidence" value="ECO:0007669"/>
    <property type="project" value="UniProtKB-KW"/>
</dbReference>
<dbReference type="CDD" id="cd00615">
    <property type="entry name" value="Orn_deC_like"/>
    <property type="match status" value="1"/>
</dbReference>
<evidence type="ECO:0000313" key="9">
    <source>
        <dbReference type="EMBL" id="TFE84711.1"/>
    </source>
</evidence>
<evidence type="ECO:0000256" key="6">
    <source>
        <dbReference type="SAM" id="MobiDB-lite"/>
    </source>
</evidence>